<dbReference type="InterPro" id="IPR008767">
    <property type="entry name" value="Phage_SPP1_head-tail_adaptor"/>
</dbReference>
<accession>A0A0J1FUS5</accession>
<proteinExistence type="predicted"/>
<dbReference type="RefSeq" id="WP_047809289.1">
    <property type="nucleotide sequence ID" value="NZ_LDZY01000004.1"/>
</dbReference>
<dbReference type="InterPro" id="IPR038666">
    <property type="entry name" value="SSP1_head-tail_sf"/>
</dbReference>
<keyword evidence="2" id="KW-1185">Reference proteome</keyword>
<dbReference type="Pfam" id="PF05521">
    <property type="entry name" value="Phage_HCP"/>
    <property type="match status" value="1"/>
</dbReference>
<dbReference type="NCBIfam" id="TIGR01563">
    <property type="entry name" value="gp16_SPP1"/>
    <property type="match status" value="1"/>
</dbReference>
<dbReference type="PATRIC" id="fig|476652.3.peg.1457"/>
<comment type="caution">
    <text evidence="1">The sequence shown here is derived from an EMBL/GenBank/DDBJ whole genome shotgun (WGS) entry which is preliminary data.</text>
</comment>
<organism evidence="1 2">
    <name type="scientific">Desulfosporosinus acididurans</name>
    <dbReference type="NCBI Taxonomy" id="476652"/>
    <lineage>
        <taxon>Bacteria</taxon>
        <taxon>Bacillati</taxon>
        <taxon>Bacillota</taxon>
        <taxon>Clostridia</taxon>
        <taxon>Eubacteriales</taxon>
        <taxon>Desulfitobacteriaceae</taxon>
        <taxon>Desulfosporosinus</taxon>
    </lineage>
</organism>
<dbReference type="EMBL" id="LDZY01000004">
    <property type="protein sequence ID" value="KLU66753.1"/>
    <property type="molecule type" value="Genomic_DNA"/>
</dbReference>
<name>A0A0J1FUS5_9FIRM</name>
<dbReference type="AlphaFoldDB" id="A0A0J1FUS5"/>
<dbReference type="Gene3D" id="2.40.10.270">
    <property type="entry name" value="Bacteriophage SPP1 head-tail adaptor protein"/>
    <property type="match status" value="1"/>
</dbReference>
<sequence length="114" mass="13498">MIKAGELRHKIEVQKYVRVKNEVGEETKEWQLYKKIWAKFANANIRGQLEQAAEKKTAKIFYKIVIRFRSDIDTTMRVVYGGKTYNIDHVDNDKELNIETHLYCTLIEEGVYNE</sequence>
<gene>
    <name evidence="1" type="ORF">DEAC_c14210</name>
</gene>
<dbReference type="Proteomes" id="UP000036356">
    <property type="component" value="Unassembled WGS sequence"/>
</dbReference>
<dbReference type="STRING" id="476652.DEAC_c14210"/>
<evidence type="ECO:0000313" key="1">
    <source>
        <dbReference type="EMBL" id="KLU66753.1"/>
    </source>
</evidence>
<evidence type="ECO:0000313" key="2">
    <source>
        <dbReference type="Proteomes" id="UP000036356"/>
    </source>
</evidence>
<protein>
    <submittedName>
        <fullName evidence="1">Phage head-tail joining protein</fullName>
    </submittedName>
</protein>
<reference evidence="1 2" key="1">
    <citation type="submission" date="2015-06" db="EMBL/GenBank/DDBJ databases">
        <title>Draft genome of the moderately acidophilic sulfate reducer Candidatus Desulfosporosinus acididurans strain M1.</title>
        <authorList>
            <person name="Poehlein A."/>
            <person name="Petzsch P."/>
            <person name="Johnson B.D."/>
            <person name="Schloemann M."/>
            <person name="Daniel R."/>
            <person name="Muehling M."/>
        </authorList>
    </citation>
    <scope>NUCLEOTIDE SEQUENCE [LARGE SCALE GENOMIC DNA]</scope>
    <source>
        <strain evidence="1 2">M1</strain>
    </source>
</reference>